<proteinExistence type="predicted"/>
<dbReference type="EMBL" id="CCKQ01006382">
    <property type="protein sequence ID" value="CDW77694.1"/>
    <property type="molecule type" value="Genomic_DNA"/>
</dbReference>
<dbReference type="Proteomes" id="UP000039865">
    <property type="component" value="Unassembled WGS sequence"/>
</dbReference>
<protein>
    <submittedName>
        <fullName evidence="1">Uncharacterized protein</fullName>
    </submittedName>
</protein>
<dbReference type="AlphaFoldDB" id="A0A078A666"/>
<evidence type="ECO:0000313" key="2">
    <source>
        <dbReference type="Proteomes" id="UP000039865"/>
    </source>
</evidence>
<name>A0A078A666_STYLE</name>
<evidence type="ECO:0000313" key="1">
    <source>
        <dbReference type="EMBL" id="CDW77694.1"/>
    </source>
</evidence>
<organism evidence="1 2">
    <name type="scientific">Stylonychia lemnae</name>
    <name type="common">Ciliate</name>
    <dbReference type="NCBI Taxonomy" id="5949"/>
    <lineage>
        <taxon>Eukaryota</taxon>
        <taxon>Sar</taxon>
        <taxon>Alveolata</taxon>
        <taxon>Ciliophora</taxon>
        <taxon>Intramacronucleata</taxon>
        <taxon>Spirotrichea</taxon>
        <taxon>Stichotrichia</taxon>
        <taxon>Sporadotrichida</taxon>
        <taxon>Oxytrichidae</taxon>
        <taxon>Stylonychinae</taxon>
        <taxon>Stylonychia</taxon>
    </lineage>
</organism>
<reference evidence="1 2" key="1">
    <citation type="submission" date="2014-06" db="EMBL/GenBank/DDBJ databases">
        <authorList>
            <person name="Swart Estienne"/>
        </authorList>
    </citation>
    <scope>NUCLEOTIDE SEQUENCE [LARGE SCALE GENOMIC DNA]</scope>
    <source>
        <strain evidence="1 2">130c</strain>
    </source>
</reference>
<sequence length="67" mass="7771">MPMSVPSVTSIDHIYRILRSSQQVFYQSILLIGLKLLAVSGRSFLSQHLYHQLAINIRQDILRRFSN</sequence>
<keyword evidence="2" id="KW-1185">Reference proteome</keyword>
<dbReference type="InParanoid" id="A0A078A666"/>
<accession>A0A078A666</accession>
<gene>
    <name evidence="1" type="primary">Contig10532.g11252</name>
    <name evidence="1" type="ORF">STYLEM_6658</name>
</gene>